<proteinExistence type="inferred from homology"/>
<dbReference type="GO" id="GO:0008168">
    <property type="term" value="F:methyltransferase activity"/>
    <property type="evidence" value="ECO:0007669"/>
    <property type="project" value="UniProtKB-UniRule"/>
</dbReference>
<dbReference type="OrthoDB" id="657513at2759"/>
<protein>
    <recommendedName>
        <fullName evidence="4">Methyltransferase</fullName>
        <ecNumber evidence="4">2.1.1.-</ecNumber>
    </recommendedName>
</protein>
<evidence type="ECO:0000256" key="2">
    <source>
        <dbReference type="ARBA" id="ARBA00022679"/>
    </source>
</evidence>
<name>A0A5B6W3M9_9ROSI</name>
<comment type="subcellular location">
    <subcellularLocation>
        <location evidence="4">Membrane</location>
        <topology evidence="4">Single-pass type II membrane protein</topology>
    </subcellularLocation>
</comment>
<dbReference type="AlphaFoldDB" id="A0A5B6W3M9"/>
<dbReference type="GO" id="GO:0005768">
    <property type="term" value="C:endosome"/>
    <property type="evidence" value="ECO:0007669"/>
    <property type="project" value="TreeGrafter"/>
</dbReference>
<keyword evidence="3 4" id="KW-0325">Glycoprotein</keyword>
<sequence>MVHFAPTVRISSGPETYEISLGIPSEVAGEVAALVDDPLWVMSVVSSYAPNTLLVVYDRDLIGNYHDW</sequence>
<evidence type="ECO:0000313" key="6">
    <source>
        <dbReference type="Proteomes" id="UP000325315"/>
    </source>
</evidence>
<dbReference type="EC" id="2.1.1.-" evidence="4"/>
<evidence type="ECO:0000256" key="4">
    <source>
        <dbReference type="RuleBase" id="RU366043"/>
    </source>
</evidence>
<keyword evidence="4" id="KW-0812">Transmembrane</keyword>
<comment type="similarity">
    <text evidence="4">Belongs to the methyltransferase superfamily.</text>
</comment>
<keyword evidence="2 4" id="KW-0808">Transferase</keyword>
<dbReference type="GO" id="GO:0032259">
    <property type="term" value="P:methylation"/>
    <property type="evidence" value="ECO:0007669"/>
    <property type="project" value="UniProtKB-KW"/>
</dbReference>
<gene>
    <name evidence="5" type="ORF">EPI10_025952</name>
</gene>
<evidence type="ECO:0000256" key="3">
    <source>
        <dbReference type="ARBA" id="ARBA00023180"/>
    </source>
</evidence>
<evidence type="ECO:0000256" key="1">
    <source>
        <dbReference type="ARBA" id="ARBA00022603"/>
    </source>
</evidence>
<reference evidence="6" key="1">
    <citation type="journal article" date="2019" name="Plant Biotechnol. J.">
        <title>Genome sequencing of the Australian wild diploid species Gossypium australe highlights disease resistance and delayed gland morphogenesis.</title>
        <authorList>
            <person name="Cai Y."/>
            <person name="Cai X."/>
            <person name="Wang Q."/>
            <person name="Wang P."/>
            <person name="Zhang Y."/>
            <person name="Cai C."/>
            <person name="Xu Y."/>
            <person name="Wang K."/>
            <person name="Zhou Z."/>
            <person name="Wang C."/>
            <person name="Geng S."/>
            <person name="Li B."/>
            <person name="Dong Q."/>
            <person name="Hou Y."/>
            <person name="Wang H."/>
            <person name="Ai P."/>
            <person name="Liu Z."/>
            <person name="Yi F."/>
            <person name="Sun M."/>
            <person name="An G."/>
            <person name="Cheng J."/>
            <person name="Zhang Y."/>
            <person name="Shi Q."/>
            <person name="Xie Y."/>
            <person name="Shi X."/>
            <person name="Chang Y."/>
            <person name="Huang F."/>
            <person name="Chen Y."/>
            <person name="Hong S."/>
            <person name="Mi L."/>
            <person name="Sun Q."/>
            <person name="Zhang L."/>
            <person name="Zhou B."/>
            <person name="Peng R."/>
            <person name="Zhang X."/>
            <person name="Liu F."/>
        </authorList>
    </citation>
    <scope>NUCLEOTIDE SEQUENCE [LARGE SCALE GENOMIC DNA]</scope>
    <source>
        <strain evidence="6">cv. PA1801</strain>
    </source>
</reference>
<dbReference type="Proteomes" id="UP000325315">
    <property type="component" value="Unassembled WGS sequence"/>
</dbReference>
<organism evidence="5 6">
    <name type="scientific">Gossypium australe</name>
    <dbReference type="NCBI Taxonomy" id="47621"/>
    <lineage>
        <taxon>Eukaryota</taxon>
        <taxon>Viridiplantae</taxon>
        <taxon>Streptophyta</taxon>
        <taxon>Embryophyta</taxon>
        <taxon>Tracheophyta</taxon>
        <taxon>Spermatophyta</taxon>
        <taxon>Magnoliopsida</taxon>
        <taxon>eudicotyledons</taxon>
        <taxon>Gunneridae</taxon>
        <taxon>Pentapetalae</taxon>
        <taxon>rosids</taxon>
        <taxon>malvids</taxon>
        <taxon>Malvales</taxon>
        <taxon>Malvaceae</taxon>
        <taxon>Malvoideae</taxon>
        <taxon>Gossypium</taxon>
    </lineage>
</organism>
<keyword evidence="4" id="KW-0735">Signal-anchor</keyword>
<evidence type="ECO:0000313" key="5">
    <source>
        <dbReference type="EMBL" id="KAA3475818.1"/>
    </source>
</evidence>
<dbReference type="GO" id="GO:0016020">
    <property type="term" value="C:membrane"/>
    <property type="evidence" value="ECO:0007669"/>
    <property type="project" value="UniProtKB-SubCell"/>
</dbReference>
<keyword evidence="6" id="KW-1185">Reference proteome</keyword>
<dbReference type="Pfam" id="PF03141">
    <property type="entry name" value="Methyltransf_29"/>
    <property type="match status" value="1"/>
</dbReference>
<dbReference type="PANTHER" id="PTHR10108">
    <property type="entry name" value="SAM-DEPENDENT METHYLTRANSFERASE"/>
    <property type="match status" value="1"/>
</dbReference>
<accession>A0A5B6W3M9</accession>
<dbReference type="EMBL" id="SMMG02000005">
    <property type="protein sequence ID" value="KAA3475818.1"/>
    <property type="molecule type" value="Genomic_DNA"/>
</dbReference>
<dbReference type="GO" id="GO:0005802">
    <property type="term" value="C:trans-Golgi network"/>
    <property type="evidence" value="ECO:0007669"/>
    <property type="project" value="TreeGrafter"/>
</dbReference>
<keyword evidence="1 4" id="KW-0489">Methyltransferase</keyword>
<dbReference type="PANTHER" id="PTHR10108:SF984">
    <property type="entry name" value="METHYLTRANSFERASE PMT21-RELATED"/>
    <property type="match status" value="1"/>
</dbReference>
<comment type="caution">
    <text evidence="5">The sequence shown here is derived from an EMBL/GenBank/DDBJ whole genome shotgun (WGS) entry which is preliminary data.</text>
</comment>
<dbReference type="InterPro" id="IPR004159">
    <property type="entry name" value="Put_SAM_MeTrfase"/>
</dbReference>